<organism evidence="7">
    <name type="scientific">marine metagenome</name>
    <dbReference type="NCBI Taxonomy" id="408172"/>
    <lineage>
        <taxon>unclassified sequences</taxon>
        <taxon>metagenomes</taxon>
        <taxon>ecological metagenomes</taxon>
    </lineage>
</organism>
<dbReference type="GO" id="GO:0006281">
    <property type="term" value="P:DNA repair"/>
    <property type="evidence" value="ECO:0007669"/>
    <property type="project" value="TreeGrafter"/>
</dbReference>
<keyword evidence="1" id="KW-0479">Metal-binding</keyword>
<evidence type="ECO:0000256" key="1">
    <source>
        <dbReference type="ARBA" id="ARBA00022485"/>
    </source>
</evidence>
<dbReference type="InterPro" id="IPR027417">
    <property type="entry name" value="P-loop_NTPase"/>
</dbReference>
<keyword evidence="1" id="KW-0411">Iron-sulfur</keyword>
<dbReference type="Pfam" id="PF13307">
    <property type="entry name" value="Helicase_C_2"/>
    <property type="match status" value="1"/>
</dbReference>
<dbReference type="InterPro" id="IPR006555">
    <property type="entry name" value="ATP-dep_Helicase_C"/>
</dbReference>
<name>A0A381R8F9_9ZZZZ</name>
<dbReference type="GO" id="GO:0016818">
    <property type="term" value="F:hydrolase activity, acting on acid anhydrides, in phosphorus-containing anhydrides"/>
    <property type="evidence" value="ECO:0007669"/>
    <property type="project" value="InterPro"/>
</dbReference>
<gene>
    <name evidence="7" type="ORF">METZ01_LOCUS40869</name>
</gene>
<proteinExistence type="inferred from homology"/>
<keyword evidence="1" id="KW-0004">4Fe-4S</keyword>
<evidence type="ECO:0000313" key="7">
    <source>
        <dbReference type="EMBL" id="SUZ88015.1"/>
    </source>
</evidence>
<dbReference type="NCBIfam" id="NF008729">
    <property type="entry name" value="PRK11747.1"/>
    <property type="match status" value="1"/>
</dbReference>
<dbReference type="Gene3D" id="3.40.50.300">
    <property type="entry name" value="P-loop containing nucleotide triphosphate hydrolases"/>
    <property type="match status" value="2"/>
</dbReference>
<dbReference type="GO" id="GO:0033677">
    <property type="term" value="F:DNA/RNA helicase activity"/>
    <property type="evidence" value="ECO:0007669"/>
    <property type="project" value="TreeGrafter"/>
</dbReference>
<dbReference type="GO" id="GO:0003678">
    <property type="term" value="F:DNA helicase activity"/>
    <property type="evidence" value="ECO:0007669"/>
    <property type="project" value="InterPro"/>
</dbReference>
<keyword evidence="2" id="KW-0547">Nucleotide-binding</keyword>
<accession>A0A381R8F9</accession>
<evidence type="ECO:0000256" key="5">
    <source>
        <dbReference type="ARBA" id="ARBA00023125"/>
    </source>
</evidence>
<dbReference type="EMBL" id="UINC01001749">
    <property type="protein sequence ID" value="SUZ88015.1"/>
    <property type="molecule type" value="Genomic_DNA"/>
</dbReference>
<dbReference type="SUPFAM" id="SSF52540">
    <property type="entry name" value="P-loop containing nucleoside triphosphate hydrolases"/>
    <property type="match status" value="1"/>
</dbReference>
<dbReference type="SMART" id="SM00491">
    <property type="entry name" value="HELICc2"/>
    <property type="match status" value="1"/>
</dbReference>
<dbReference type="InterPro" id="IPR039000">
    <property type="entry name" value="DinG_proteobact"/>
</dbReference>
<dbReference type="GO" id="GO:0051539">
    <property type="term" value="F:4 iron, 4 sulfur cluster binding"/>
    <property type="evidence" value="ECO:0007669"/>
    <property type="project" value="UniProtKB-KW"/>
</dbReference>
<dbReference type="PANTHER" id="PTHR11472">
    <property type="entry name" value="DNA REPAIR DEAD HELICASE RAD3/XP-D SUBFAMILY MEMBER"/>
    <property type="match status" value="1"/>
</dbReference>
<keyword evidence="1" id="KW-0408">Iron</keyword>
<dbReference type="GO" id="GO:0003677">
    <property type="term" value="F:DNA binding"/>
    <property type="evidence" value="ECO:0007669"/>
    <property type="project" value="UniProtKB-KW"/>
</dbReference>
<dbReference type="HAMAP" id="MF_02205">
    <property type="entry name" value="DinG_proteobact"/>
    <property type="match status" value="1"/>
</dbReference>
<dbReference type="InterPro" id="IPR045028">
    <property type="entry name" value="DinG/Rad3-like"/>
</dbReference>
<dbReference type="InterPro" id="IPR014013">
    <property type="entry name" value="Helic_SF1/SF2_ATP-bd_DinG/Rad3"/>
</dbReference>
<keyword evidence="5" id="KW-0238">DNA-binding</keyword>
<reference evidence="7" key="1">
    <citation type="submission" date="2018-05" db="EMBL/GenBank/DDBJ databases">
        <authorList>
            <person name="Lanie J.A."/>
            <person name="Ng W.-L."/>
            <person name="Kazmierczak K.M."/>
            <person name="Andrzejewski T.M."/>
            <person name="Davidsen T.M."/>
            <person name="Wayne K.J."/>
            <person name="Tettelin H."/>
            <person name="Glass J.I."/>
            <person name="Rusch D."/>
            <person name="Podicherti R."/>
            <person name="Tsui H.-C.T."/>
            <person name="Winkler M.E."/>
        </authorList>
    </citation>
    <scope>NUCLEOTIDE SEQUENCE</scope>
</reference>
<protein>
    <recommendedName>
        <fullName evidence="6">Helicase ATP-binding domain-containing protein</fullName>
    </recommendedName>
</protein>
<dbReference type="GO" id="GO:0009432">
    <property type="term" value="P:SOS response"/>
    <property type="evidence" value="ECO:0007669"/>
    <property type="project" value="TreeGrafter"/>
</dbReference>
<keyword evidence="3" id="KW-0378">Hydrolase</keyword>
<dbReference type="GO" id="GO:0005524">
    <property type="term" value="F:ATP binding"/>
    <property type="evidence" value="ECO:0007669"/>
    <property type="project" value="UniProtKB-KW"/>
</dbReference>
<evidence type="ECO:0000256" key="4">
    <source>
        <dbReference type="ARBA" id="ARBA00022840"/>
    </source>
</evidence>
<dbReference type="PROSITE" id="PS51193">
    <property type="entry name" value="HELICASE_ATP_BIND_2"/>
    <property type="match status" value="1"/>
</dbReference>
<keyword evidence="4" id="KW-0067">ATP-binding</keyword>
<evidence type="ECO:0000256" key="3">
    <source>
        <dbReference type="ARBA" id="ARBA00022801"/>
    </source>
</evidence>
<evidence type="ECO:0000256" key="2">
    <source>
        <dbReference type="ARBA" id="ARBA00022741"/>
    </source>
</evidence>
<dbReference type="AlphaFoldDB" id="A0A381R8F9"/>
<feature type="domain" description="Helicase ATP-binding" evidence="6">
    <location>
        <begin position="65"/>
        <end position="358"/>
    </location>
</feature>
<dbReference type="PANTHER" id="PTHR11472:SF59">
    <property type="entry name" value="ATP-DEPENDENT DNA HELICASE DING"/>
    <property type="match status" value="1"/>
</dbReference>
<evidence type="ECO:0000259" key="6">
    <source>
        <dbReference type="PROSITE" id="PS51193"/>
    </source>
</evidence>
<sequence length="763" mass="85864">MLLGDLAAPQRGSSLTELLSFVSCMALRVSMLQFKTFLSIHTDLQQGSQRMLAEEVKERIQSFYRQLIEFRDLTPRYGQRQMIAEIAKTLFVLAGNEPTEPPICVVEAGTGTGKTLAYLVSVVPLAQTLGYKVILSTATVALQEQVVFKDIPEILEGSDLDFSFTLAKGRGRYVCLSKLDLLLQGNDSLQAMMDLYGEELEHPVDGDQSLYVEMLDALTSGDWQGDRDDWEKPVSDSNWRPLTVDRYQCTGPKCSNFRNCCFYRARNKLDRVDCIIANHDLVLTDLAMGGGAILPEPDKCLYIFDEAHQLPLKSNNHFSSSTRIKANQEWLERSDNLMQQLVKEDFLQEDQRAQLLKLTTGIRESLNESWVVIEQILGSLVSLGNYEKKSQYIFQLGQIPDELKALARDLANRFTSLNSAFQGIAENMRQELDEIENPTRREFVEQCYPLLGRNINRAQGNLELWLSYAAEDAAGQVPFARWLSTTENETDRDIGLSSSPVLAADNLQKHLWQCCGGAVLTSATLSALGQFDMLKMRAGLPAHTRFFAIPSPFDFANSATFVVPRMHCDPSDQDKHTDTIVKALPNLLGPEPAALMLFSSRRQMQDVMQSLPNELRNLILCQDDFQKIQLLKYHRQRIDNGEGSIIFGLSSFAEGIDLMGKYCTHVLIAKIPFAVPNDPIEMTLSAWVEQQGLNAFMTLAVPDAAFRLVQASGRLLRSETDKGQITLFDERIINRSYGKKILGSMPPYRQKIFECDVSREENI</sequence>